<name>A0A0Q3T0L7_AMAAE</name>
<reference evidence="2 3" key="1">
    <citation type="submission" date="2015-10" db="EMBL/GenBank/DDBJ databases">
        <authorList>
            <person name="Gilbert D.G."/>
        </authorList>
    </citation>
    <scope>NUCLEOTIDE SEQUENCE [LARGE SCALE GENOMIC DNA]</scope>
    <source>
        <strain evidence="2">FVVF132</strain>
    </source>
</reference>
<sequence>MPGRGVHGDAAPGGCAPTETQPRIRCPQGWQDGQRLKQAVLEANRSSSLEGFVINNTAVAISLELVLAIISQCLSLVWLDVKNSQVHFIVPPVLFAFHVQALKPQKWLLNCKLHTENTPPGYQKGPTAGLWDCS</sequence>
<evidence type="ECO:0000313" key="2">
    <source>
        <dbReference type="EMBL" id="KQK74046.1"/>
    </source>
</evidence>
<proteinExistence type="predicted"/>
<protein>
    <submittedName>
        <fullName evidence="2">Uncharacterized protein</fullName>
    </submittedName>
</protein>
<comment type="caution">
    <text evidence="2">The sequence shown here is derived from an EMBL/GenBank/DDBJ whole genome shotgun (WGS) entry which is preliminary data.</text>
</comment>
<dbReference type="Proteomes" id="UP000051836">
    <property type="component" value="Unassembled WGS sequence"/>
</dbReference>
<gene>
    <name evidence="2" type="ORF">AAES_162727</name>
</gene>
<keyword evidence="3" id="KW-1185">Reference proteome</keyword>
<dbReference type="AlphaFoldDB" id="A0A0Q3T0L7"/>
<accession>A0A0Q3T0L7</accession>
<evidence type="ECO:0000256" key="1">
    <source>
        <dbReference type="SAM" id="MobiDB-lite"/>
    </source>
</evidence>
<dbReference type="EMBL" id="LMAW01003100">
    <property type="protein sequence ID" value="KQK74046.1"/>
    <property type="molecule type" value="Genomic_DNA"/>
</dbReference>
<evidence type="ECO:0000313" key="3">
    <source>
        <dbReference type="Proteomes" id="UP000051836"/>
    </source>
</evidence>
<organism evidence="2 3">
    <name type="scientific">Amazona aestiva</name>
    <name type="common">Blue-fronted Amazon parrot</name>
    <dbReference type="NCBI Taxonomy" id="12930"/>
    <lineage>
        <taxon>Eukaryota</taxon>
        <taxon>Metazoa</taxon>
        <taxon>Chordata</taxon>
        <taxon>Craniata</taxon>
        <taxon>Vertebrata</taxon>
        <taxon>Euteleostomi</taxon>
        <taxon>Archelosauria</taxon>
        <taxon>Archosauria</taxon>
        <taxon>Dinosauria</taxon>
        <taxon>Saurischia</taxon>
        <taxon>Theropoda</taxon>
        <taxon>Coelurosauria</taxon>
        <taxon>Aves</taxon>
        <taxon>Neognathae</taxon>
        <taxon>Neoaves</taxon>
        <taxon>Telluraves</taxon>
        <taxon>Australaves</taxon>
        <taxon>Psittaciformes</taxon>
        <taxon>Psittacidae</taxon>
        <taxon>Amazona</taxon>
    </lineage>
</organism>
<feature type="region of interest" description="Disordered" evidence="1">
    <location>
        <begin position="1"/>
        <end position="24"/>
    </location>
</feature>